<feature type="compositionally biased region" description="Polar residues" evidence="1">
    <location>
        <begin position="85"/>
        <end position="95"/>
    </location>
</feature>
<dbReference type="EMBL" id="JAAQHG020000028">
    <property type="protein sequence ID" value="KAL1584200.1"/>
    <property type="molecule type" value="Genomic_DNA"/>
</dbReference>
<feature type="region of interest" description="Disordered" evidence="1">
    <location>
        <begin position="61"/>
        <end position="95"/>
    </location>
</feature>
<accession>A0AB34KLI6</accession>
<keyword evidence="3" id="KW-1185">Reference proteome</keyword>
<gene>
    <name evidence="2" type="ORF">WHR41_07255</name>
</gene>
<dbReference type="GeneID" id="96008698"/>
<feature type="compositionally biased region" description="Basic and acidic residues" evidence="1">
    <location>
        <begin position="62"/>
        <end position="78"/>
    </location>
</feature>
<dbReference type="AlphaFoldDB" id="A0AB34KLI6"/>
<organism evidence="2 3">
    <name type="scientific">Cladosporium halotolerans</name>
    <dbReference type="NCBI Taxonomy" id="1052096"/>
    <lineage>
        <taxon>Eukaryota</taxon>
        <taxon>Fungi</taxon>
        <taxon>Dikarya</taxon>
        <taxon>Ascomycota</taxon>
        <taxon>Pezizomycotina</taxon>
        <taxon>Dothideomycetes</taxon>
        <taxon>Dothideomycetidae</taxon>
        <taxon>Cladosporiales</taxon>
        <taxon>Cladosporiaceae</taxon>
        <taxon>Cladosporium</taxon>
    </lineage>
</organism>
<name>A0AB34KLI6_9PEZI</name>
<proteinExistence type="predicted"/>
<dbReference type="RefSeq" id="XP_069227306.1">
    <property type="nucleotide sequence ID" value="XM_069375860.1"/>
</dbReference>
<dbReference type="Proteomes" id="UP000803884">
    <property type="component" value="Unassembled WGS sequence"/>
</dbReference>
<sequence>MPDIAPDGPLDQNKGLLSTIGDPIGQVLDKSLKPTVGHVTGAIGGPHGEAAERVQNVAKNAHKWEGNKENVKDKDLPGGERIGGNRQTADNPLGL</sequence>
<evidence type="ECO:0000313" key="3">
    <source>
        <dbReference type="Proteomes" id="UP000803884"/>
    </source>
</evidence>
<protein>
    <submittedName>
        <fullName evidence="2">Uncharacterized protein</fullName>
    </submittedName>
</protein>
<comment type="caution">
    <text evidence="2">The sequence shown here is derived from an EMBL/GenBank/DDBJ whole genome shotgun (WGS) entry which is preliminary data.</text>
</comment>
<reference evidence="2 3" key="1">
    <citation type="journal article" date="2020" name="Microbiol. Resour. Announc.">
        <title>Draft Genome Sequence of a Cladosporium Species Isolated from the Mesophotic Ascidian Didemnum maculosum.</title>
        <authorList>
            <person name="Gioti A."/>
            <person name="Siaperas R."/>
            <person name="Nikolaivits E."/>
            <person name="Le Goff G."/>
            <person name="Ouazzani J."/>
            <person name="Kotoulas G."/>
            <person name="Topakas E."/>
        </authorList>
    </citation>
    <scope>NUCLEOTIDE SEQUENCE [LARGE SCALE GENOMIC DNA]</scope>
    <source>
        <strain evidence="2 3">TM138-S3</strain>
    </source>
</reference>
<evidence type="ECO:0000313" key="2">
    <source>
        <dbReference type="EMBL" id="KAL1584200.1"/>
    </source>
</evidence>
<evidence type="ECO:0000256" key="1">
    <source>
        <dbReference type="SAM" id="MobiDB-lite"/>
    </source>
</evidence>